<dbReference type="InterPro" id="IPR007329">
    <property type="entry name" value="FMN-bd"/>
</dbReference>
<feature type="transmembrane region" description="Helical" evidence="17">
    <location>
        <begin position="44"/>
        <end position="66"/>
    </location>
</feature>
<reference evidence="19" key="1">
    <citation type="submission" date="2018-06" db="EMBL/GenBank/DDBJ databases">
        <authorList>
            <person name="Zhirakovskaya E."/>
        </authorList>
    </citation>
    <scope>NUCLEOTIDE SEQUENCE</scope>
</reference>
<keyword evidence="11" id="KW-0915">Sodium</keyword>
<evidence type="ECO:0000259" key="18">
    <source>
        <dbReference type="SMART" id="SM00900"/>
    </source>
</evidence>
<evidence type="ECO:0000256" key="5">
    <source>
        <dbReference type="ARBA" id="ARBA00022630"/>
    </source>
</evidence>
<gene>
    <name evidence="19" type="ORF">MNBD_GAMMA09-3450</name>
</gene>
<feature type="region of interest" description="Disordered" evidence="16">
    <location>
        <begin position="1"/>
        <end position="22"/>
    </location>
</feature>
<keyword evidence="8" id="KW-1278">Translocase</keyword>
<dbReference type="GO" id="GO:0016020">
    <property type="term" value="C:membrane"/>
    <property type="evidence" value="ECO:0007669"/>
    <property type="project" value="InterPro"/>
</dbReference>
<dbReference type="GO" id="GO:0006814">
    <property type="term" value="P:sodium ion transport"/>
    <property type="evidence" value="ECO:0007669"/>
    <property type="project" value="UniProtKB-KW"/>
</dbReference>
<proteinExistence type="inferred from homology"/>
<dbReference type="PANTHER" id="PTHR37838">
    <property type="entry name" value="NA(+)-TRANSLOCATING NADH-QUINONE REDUCTASE SUBUNIT C"/>
    <property type="match status" value="1"/>
</dbReference>
<keyword evidence="15" id="KW-0739">Sodium transport</keyword>
<evidence type="ECO:0000256" key="1">
    <source>
        <dbReference type="ARBA" id="ARBA00022448"/>
    </source>
</evidence>
<dbReference type="HAMAP" id="MF_00427">
    <property type="entry name" value="NqrC"/>
    <property type="match status" value="1"/>
</dbReference>
<organism evidence="19">
    <name type="scientific">hydrothermal vent metagenome</name>
    <dbReference type="NCBI Taxonomy" id="652676"/>
    <lineage>
        <taxon>unclassified sequences</taxon>
        <taxon>metagenomes</taxon>
        <taxon>ecological metagenomes</taxon>
    </lineage>
</organism>
<protein>
    <submittedName>
        <fullName evidence="19">Na(+)-translocating NADH-quinone reductase subunit C</fullName>
        <ecNumber evidence="19">1.6.5.8</ecNumber>
    </submittedName>
</protein>
<evidence type="ECO:0000256" key="10">
    <source>
        <dbReference type="ARBA" id="ARBA00023027"/>
    </source>
</evidence>
<dbReference type="Pfam" id="PF04205">
    <property type="entry name" value="FMN_bind"/>
    <property type="match status" value="1"/>
</dbReference>
<evidence type="ECO:0000256" key="4">
    <source>
        <dbReference type="ARBA" id="ARBA00022553"/>
    </source>
</evidence>
<evidence type="ECO:0000256" key="14">
    <source>
        <dbReference type="ARBA" id="ARBA00023136"/>
    </source>
</evidence>
<accession>A0A3B0YBZ1</accession>
<keyword evidence="19" id="KW-0560">Oxidoreductase</keyword>
<dbReference type="SMART" id="SM00900">
    <property type="entry name" value="FMN_bind"/>
    <property type="match status" value="1"/>
</dbReference>
<dbReference type="EMBL" id="UOFI01000074">
    <property type="protein sequence ID" value="VAW66204.1"/>
    <property type="molecule type" value="Genomic_DNA"/>
</dbReference>
<keyword evidence="6" id="KW-0288">FMN</keyword>
<evidence type="ECO:0000256" key="15">
    <source>
        <dbReference type="ARBA" id="ARBA00023201"/>
    </source>
</evidence>
<evidence type="ECO:0000256" key="6">
    <source>
        <dbReference type="ARBA" id="ARBA00022643"/>
    </source>
</evidence>
<keyword evidence="14 17" id="KW-0472">Membrane</keyword>
<keyword evidence="7 17" id="KW-0812">Transmembrane</keyword>
<name>A0A3B0YBZ1_9ZZZZ</name>
<keyword evidence="10" id="KW-0520">NAD</keyword>
<keyword evidence="13" id="KW-0830">Ubiquinone</keyword>
<dbReference type="NCBIfam" id="NF003749">
    <property type="entry name" value="PRK05346.1-5"/>
    <property type="match status" value="1"/>
</dbReference>
<keyword evidence="4" id="KW-0597">Phosphoprotein</keyword>
<keyword evidence="5" id="KW-0285">Flavoprotein</keyword>
<keyword evidence="2" id="KW-1003">Cell membrane</keyword>
<evidence type="ECO:0000256" key="17">
    <source>
        <dbReference type="SAM" id="Phobius"/>
    </source>
</evidence>
<evidence type="ECO:0000256" key="13">
    <source>
        <dbReference type="ARBA" id="ARBA00023075"/>
    </source>
</evidence>
<keyword evidence="9 17" id="KW-1133">Transmembrane helix</keyword>
<evidence type="ECO:0000256" key="9">
    <source>
        <dbReference type="ARBA" id="ARBA00022989"/>
    </source>
</evidence>
<keyword evidence="3" id="KW-0997">Cell inner membrane</keyword>
<evidence type="ECO:0000256" key="8">
    <source>
        <dbReference type="ARBA" id="ARBA00022967"/>
    </source>
</evidence>
<evidence type="ECO:0000313" key="19">
    <source>
        <dbReference type="EMBL" id="VAW66204.1"/>
    </source>
</evidence>
<keyword evidence="1" id="KW-0813">Transport</keyword>
<evidence type="ECO:0000256" key="3">
    <source>
        <dbReference type="ARBA" id="ARBA00022519"/>
    </source>
</evidence>
<sequence>MSDSPSIKADSKNAAAEKNVPEKNRPVRSIKGLLALPNNDNRKIIFVAASLCLVCSVLVSVAAIQLRPLQEKNKMNARKLEILNAAGLLPLPSGENVESFFSERVNPRIVHLESGEYSDKFDSVNFDDRKIARDPATSSELGADQDIARINRRADYVQVYLIPALQKKDEKKDEKKIKSIVLPVHGYGLWSTMYGFLALSADTRTITGFTFYEQGETAGLGAEVSNPKWLAQFAGKDAIDMNGKPLIRVNKGPVNPGDKNAHYSVDGISGATLTSNGVTNLLHFWLDKTGFGPYLKKIRGQQQ</sequence>
<dbReference type="GO" id="GO:0010181">
    <property type="term" value="F:FMN binding"/>
    <property type="evidence" value="ECO:0007669"/>
    <property type="project" value="InterPro"/>
</dbReference>
<dbReference type="InterPro" id="IPR010204">
    <property type="entry name" value="NqrC"/>
</dbReference>
<evidence type="ECO:0000256" key="7">
    <source>
        <dbReference type="ARBA" id="ARBA00022692"/>
    </source>
</evidence>
<evidence type="ECO:0000256" key="11">
    <source>
        <dbReference type="ARBA" id="ARBA00023053"/>
    </source>
</evidence>
<evidence type="ECO:0000256" key="2">
    <source>
        <dbReference type="ARBA" id="ARBA00022475"/>
    </source>
</evidence>
<dbReference type="PIRSF" id="PIRSF009437">
    <property type="entry name" value="NQR-1_subunit_C"/>
    <property type="match status" value="1"/>
</dbReference>
<feature type="domain" description="FMN-binding" evidence="18">
    <location>
        <begin position="188"/>
        <end position="289"/>
    </location>
</feature>
<dbReference type="GO" id="GO:0016655">
    <property type="term" value="F:oxidoreductase activity, acting on NAD(P)H, quinone or similar compound as acceptor"/>
    <property type="evidence" value="ECO:0007669"/>
    <property type="project" value="InterPro"/>
</dbReference>
<keyword evidence="12" id="KW-0406">Ion transport</keyword>
<evidence type="ECO:0000256" key="16">
    <source>
        <dbReference type="SAM" id="MobiDB-lite"/>
    </source>
</evidence>
<dbReference type="EC" id="1.6.5.8" evidence="19"/>
<dbReference type="AlphaFoldDB" id="A0A3B0YBZ1"/>
<evidence type="ECO:0000256" key="12">
    <source>
        <dbReference type="ARBA" id="ARBA00023065"/>
    </source>
</evidence>
<dbReference type="NCBIfam" id="TIGR01938">
    <property type="entry name" value="nqrC"/>
    <property type="match status" value="1"/>
</dbReference>
<dbReference type="PANTHER" id="PTHR37838:SF1">
    <property type="entry name" value="NA(+)-TRANSLOCATING NADH-QUINONE REDUCTASE SUBUNIT C"/>
    <property type="match status" value="1"/>
</dbReference>